<evidence type="ECO:0000313" key="3">
    <source>
        <dbReference type="EMBL" id="KAH0922699.1"/>
    </source>
</evidence>
<proteinExistence type="predicted"/>
<name>A0ABQ8D056_BRANA</name>
<reference evidence="3 4" key="1">
    <citation type="submission" date="2021-05" db="EMBL/GenBank/DDBJ databases">
        <title>Genome Assembly of Synthetic Allotetraploid Brassica napus Reveals Homoeologous Exchanges between Subgenomes.</title>
        <authorList>
            <person name="Davis J.T."/>
        </authorList>
    </citation>
    <scope>NUCLEOTIDE SEQUENCE [LARGE SCALE GENOMIC DNA]</scope>
    <source>
        <strain evidence="4">cv. Da-Ae</strain>
        <tissue evidence="3">Seedling</tissue>
    </source>
</reference>
<feature type="compositionally biased region" description="Polar residues" evidence="1">
    <location>
        <begin position="75"/>
        <end position="85"/>
    </location>
</feature>
<organism evidence="3 4">
    <name type="scientific">Brassica napus</name>
    <name type="common">Rape</name>
    <dbReference type="NCBI Taxonomy" id="3708"/>
    <lineage>
        <taxon>Eukaryota</taxon>
        <taxon>Viridiplantae</taxon>
        <taxon>Streptophyta</taxon>
        <taxon>Embryophyta</taxon>
        <taxon>Tracheophyta</taxon>
        <taxon>Spermatophyta</taxon>
        <taxon>Magnoliopsida</taxon>
        <taxon>eudicotyledons</taxon>
        <taxon>Gunneridae</taxon>
        <taxon>Pentapetalae</taxon>
        <taxon>rosids</taxon>
        <taxon>malvids</taxon>
        <taxon>Brassicales</taxon>
        <taxon>Brassicaceae</taxon>
        <taxon>Brassiceae</taxon>
        <taxon>Brassica</taxon>
    </lineage>
</organism>
<feature type="chain" id="PRO_5045985517" evidence="2">
    <location>
        <begin position="26"/>
        <end position="149"/>
    </location>
</feature>
<dbReference type="Proteomes" id="UP000824890">
    <property type="component" value="Unassembled WGS sequence"/>
</dbReference>
<keyword evidence="4" id="KW-1185">Reference proteome</keyword>
<feature type="region of interest" description="Disordered" evidence="1">
    <location>
        <begin position="68"/>
        <end position="91"/>
    </location>
</feature>
<comment type="caution">
    <text evidence="3">The sequence shown here is derived from an EMBL/GenBank/DDBJ whole genome shotgun (WGS) entry which is preliminary data.</text>
</comment>
<feature type="non-terminal residue" evidence="3">
    <location>
        <position position="149"/>
    </location>
</feature>
<keyword evidence="2" id="KW-0732">Signal</keyword>
<sequence length="149" mass="16492">MGMMKIIMVTMMMTLLVGTIRETKATSAGYAACVKHCNDLCSPKVGDRNCVPNCIFFTCGPPLPKNIRHPKQRRSGSWTGSNTSLGPYDERTRVGSATGPRILHVSPSSLSASPKHYLRGHCESIQTFKLSNNSISKSIMRMEYHMLEN</sequence>
<evidence type="ECO:0000256" key="1">
    <source>
        <dbReference type="SAM" id="MobiDB-lite"/>
    </source>
</evidence>
<evidence type="ECO:0000256" key="2">
    <source>
        <dbReference type="SAM" id="SignalP"/>
    </source>
</evidence>
<dbReference type="EMBL" id="JAGKQM010000006">
    <property type="protein sequence ID" value="KAH0922699.1"/>
    <property type="molecule type" value="Genomic_DNA"/>
</dbReference>
<feature type="signal peptide" evidence="2">
    <location>
        <begin position="1"/>
        <end position="25"/>
    </location>
</feature>
<gene>
    <name evidence="3" type="ORF">HID58_022717</name>
</gene>
<evidence type="ECO:0000313" key="4">
    <source>
        <dbReference type="Proteomes" id="UP000824890"/>
    </source>
</evidence>
<accession>A0ABQ8D056</accession>
<protein>
    <submittedName>
        <fullName evidence="3">Uncharacterized protein</fullName>
    </submittedName>
</protein>